<proteinExistence type="predicted"/>
<dbReference type="PANTHER" id="PTHR31196">
    <property type="entry name" value="RNA POLYMERASE II NUCLEAR LOCALIZATION PROTEIN SLC7A6OS-RELATED"/>
    <property type="match status" value="1"/>
</dbReference>
<protein>
    <submittedName>
        <fullName evidence="2">Uncharacterized protein</fullName>
    </submittedName>
</protein>
<dbReference type="InterPro" id="IPR040218">
    <property type="entry name" value="SLC7A6OS"/>
</dbReference>
<dbReference type="PANTHER" id="PTHR31196:SF2">
    <property type="entry name" value="RNA POLYMERASE II NUCLEAR LOCALIZATION PROTEIN SLC7A6OS-RELATED"/>
    <property type="match status" value="1"/>
</dbReference>
<reference evidence="3" key="1">
    <citation type="journal article" date="2017" name="Nat. Commun.">
        <title>The North American bullfrog draft genome provides insight into hormonal regulation of long noncoding RNA.</title>
        <authorList>
            <person name="Hammond S.A."/>
            <person name="Warren R.L."/>
            <person name="Vandervalk B.P."/>
            <person name="Kucuk E."/>
            <person name="Khan H."/>
            <person name="Gibb E.A."/>
            <person name="Pandoh P."/>
            <person name="Kirk H."/>
            <person name="Zhao Y."/>
            <person name="Jones M."/>
            <person name="Mungall A.J."/>
            <person name="Coope R."/>
            <person name="Pleasance S."/>
            <person name="Moore R.A."/>
            <person name="Holt R.A."/>
            <person name="Round J.M."/>
            <person name="Ohora S."/>
            <person name="Walle B.V."/>
            <person name="Veldhoen N."/>
            <person name="Helbing C.C."/>
            <person name="Birol I."/>
        </authorList>
    </citation>
    <scope>NUCLEOTIDE SEQUENCE [LARGE SCALE GENOMIC DNA]</scope>
</reference>
<dbReference type="EMBL" id="KV924869">
    <property type="protein sequence ID" value="PIO39496.1"/>
    <property type="molecule type" value="Genomic_DNA"/>
</dbReference>
<accession>A0A2G9SH55</accession>
<dbReference type="OrthoDB" id="6255506at2759"/>
<dbReference type="GO" id="GO:0032502">
    <property type="term" value="P:developmental process"/>
    <property type="evidence" value="ECO:0007669"/>
    <property type="project" value="TreeGrafter"/>
</dbReference>
<sequence length="252" mass="28627">MPAMEVLRVKRKRGADPAEALLISCKRLRAENDEKEGDTDQVTREIFRLVATVSSQDEPIQKYVHEAMSRDRAALALNPSSGSFHRIQKDVRAKKETERQDSRYRLISNLRPKCDDQDSAPGNRQPASPVIEQKPVLEKVEASACENPDSPINAGGSFQVFDMVHEEAEKEKGNLKENDPETITCNSVKMIREQLTLSDAGSEHRENPDEFVYDLYYAEAAPQNWIQNILSVQPYSYEQELLYLFSAINNIQ</sequence>
<name>A0A2G9SH55_AQUCT</name>
<evidence type="ECO:0000313" key="2">
    <source>
        <dbReference type="EMBL" id="PIO39496.1"/>
    </source>
</evidence>
<feature type="region of interest" description="Disordered" evidence="1">
    <location>
        <begin position="110"/>
        <end position="133"/>
    </location>
</feature>
<feature type="non-terminal residue" evidence="2">
    <location>
        <position position="252"/>
    </location>
</feature>
<evidence type="ECO:0000256" key="1">
    <source>
        <dbReference type="SAM" id="MobiDB-lite"/>
    </source>
</evidence>
<dbReference type="Proteomes" id="UP000228934">
    <property type="component" value="Unassembled WGS sequence"/>
</dbReference>
<evidence type="ECO:0000313" key="3">
    <source>
        <dbReference type="Proteomes" id="UP000228934"/>
    </source>
</evidence>
<dbReference type="AlphaFoldDB" id="A0A2G9SH55"/>
<organism evidence="2 3">
    <name type="scientific">Aquarana catesbeiana</name>
    <name type="common">American bullfrog</name>
    <name type="synonym">Rana catesbeiana</name>
    <dbReference type="NCBI Taxonomy" id="8400"/>
    <lineage>
        <taxon>Eukaryota</taxon>
        <taxon>Metazoa</taxon>
        <taxon>Chordata</taxon>
        <taxon>Craniata</taxon>
        <taxon>Vertebrata</taxon>
        <taxon>Euteleostomi</taxon>
        <taxon>Amphibia</taxon>
        <taxon>Batrachia</taxon>
        <taxon>Anura</taxon>
        <taxon>Neobatrachia</taxon>
        <taxon>Ranoidea</taxon>
        <taxon>Ranidae</taxon>
        <taxon>Aquarana</taxon>
    </lineage>
</organism>
<gene>
    <name evidence="2" type="ORF">AB205_0136700</name>
</gene>
<keyword evidence="3" id="KW-1185">Reference proteome</keyword>